<dbReference type="InterPro" id="IPR011990">
    <property type="entry name" value="TPR-like_helical_dom_sf"/>
</dbReference>
<dbReference type="SUPFAM" id="SSF48452">
    <property type="entry name" value="TPR-like"/>
    <property type="match status" value="1"/>
</dbReference>
<evidence type="ECO:0008006" key="4">
    <source>
        <dbReference type="Google" id="ProtNLM"/>
    </source>
</evidence>
<name>A0A3S2VN70_9PROT</name>
<evidence type="ECO:0000256" key="1">
    <source>
        <dbReference type="SAM" id="SignalP"/>
    </source>
</evidence>
<sequence length="207" mass="22674">MRRLILPFLIALCAACLWAAGPHSLGKIALLLGQPSVAAELLEEPGAKGVALYRAGRYAEADAAFEEAGRSVTYNRGLSLAATGKYKLSVAYFNAVLFARPEDKQAEENRDAVGALLVPIIGDGRGTGRIAALAARRKQHPEDAVLPGLANQYKVRRKTRARSTIASEEWLETLSDEPGEYLKKRLEAEYDRRKGLGQIIREWGQGW</sequence>
<proteinExistence type="predicted"/>
<evidence type="ECO:0000313" key="3">
    <source>
        <dbReference type="Proteomes" id="UP000287447"/>
    </source>
</evidence>
<dbReference type="AlphaFoldDB" id="A0A3S2VN70"/>
<reference evidence="3" key="1">
    <citation type="submission" date="2019-01" db="EMBL/GenBank/DDBJ databases">
        <title>Gri0909 isolated from a small marine red alga.</title>
        <authorList>
            <person name="Kim J."/>
            <person name="Jeong S.E."/>
            <person name="Jeon C.O."/>
        </authorList>
    </citation>
    <scope>NUCLEOTIDE SEQUENCE [LARGE SCALE GENOMIC DNA]</scope>
    <source>
        <strain evidence="3">Gri0909</strain>
    </source>
</reference>
<feature type="chain" id="PRO_5018685304" description="Tetratricopeptide repeat protein" evidence="1">
    <location>
        <begin position="20"/>
        <end position="207"/>
    </location>
</feature>
<keyword evidence="1" id="KW-0732">Signal</keyword>
<dbReference type="OrthoDB" id="9807628at2"/>
<protein>
    <recommendedName>
        <fullName evidence="4">Tetratricopeptide repeat protein</fullName>
    </recommendedName>
</protein>
<gene>
    <name evidence="2" type="ORF">EOI86_11615</name>
</gene>
<feature type="signal peptide" evidence="1">
    <location>
        <begin position="1"/>
        <end position="19"/>
    </location>
</feature>
<dbReference type="Proteomes" id="UP000287447">
    <property type="component" value="Unassembled WGS sequence"/>
</dbReference>
<dbReference type="EMBL" id="SADE01000002">
    <property type="protein sequence ID" value="RVU36887.1"/>
    <property type="molecule type" value="Genomic_DNA"/>
</dbReference>
<dbReference type="Gene3D" id="1.25.40.10">
    <property type="entry name" value="Tetratricopeptide repeat domain"/>
    <property type="match status" value="1"/>
</dbReference>
<comment type="caution">
    <text evidence="2">The sequence shown here is derived from an EMBL/GenBank/DDBJ whole genome shotgun (WGS) entry which is preliminary data.</text>
</comment>
<accession>A0A3S2VN70</accession>
<organism evidence="2 3">
    <name type="scientific">Hwanghaeella grinnelliae</name>
    <dbReference type="NCBI Taxonomy" id="2500179"/>
    <lineage>
        <taxon>Bacteria</taxon>
        <taxon>Pseudomonadati</taxon>
        <taxon>Pseudomonadota</taxon>
        <taxon>Alphaproteobacteria</taxon>
        <taxon>Rhodospirillales</taxon>
        <taxon>Rhodospirillaceae</taxon>
        <taxon>Hwanghaeella</taxon>
    </lineage>
</organism>
<keyword evidence="3" id="KW-1185">Reference proteome</keyword>
<evidence type="ECO:0000313" key="2">
    <source>
        <dbReference type="EMBL" id="RVU36887.1"/>
    </source>
</evidence>